<comment type="caution">
    <text evidence="4">The sequence shown here is derived from an EMBL/GenBank/DDBJ whole genome shotgun (WGS) entry which is preliminary data.</text>
</comment>
<dbReference type="NCBIfam" id="TIGR03504">
    <property type="entry name" value="FimV_Cterm"/>
    <property type="match status" value="1"/>
</dbReference>
<dbReference type="CDD" id="cd00118">
    <property type="entry name" value="LysM"/>
    <property type="match status" value="1"/>
</dbReference>
<evidence type="ECO:0000256" key="2">
    <source>
        <dbReference type="SAM" id="SignalP"/>
    </source>
</evidence>
<feature type="compositionally biased region" description="Basic and acidic residues" evidence="1">
    <location>
        <begin position="314"/>
        <end position="331"/>
    </location>
</feature>
<dbReference type="Pfam" id="PF25800">
    <property type="entry name" value="FimV_N"/>
    <property type="match status" value="1"/>
</dbReference>
<dbReference type="NCBIfam" id="TIGR03505">
    <property type="entry name" value="FimV_core"/>
    <property type="match status" value="1"/>
</dbReference>
<evidence type="ECO:0000313" key="5">
    <source>
        <dbReference type="Proteomes" id="UP000031572"/>
    </source>
</evidence>
<dbReference type="InterPro" id="IPR020012">
    <property type="entry name" value="LysM_FimV"/>
</dbReference>
<keyword evidence="5" id="KW-1185">Reference proteome</keyword>
<dbReference type="Proteomes" id="UP000031572">
    <property type="component" value="Unassembled WGS sequence"/>
</dbReference>
<dbReference type="OrthoDB" id="5298707at2"/>
<reference evidence="4 5" key="1">
    <citation type="submission" date="2014-12" db="EMBL/GenBank/DDBJ databases">
        <title>Denitrispirillum autotrophicum gen. nov., sp. nov., Denitrifying, Facultatively Autotrophic Bacteria Isolated from Rice Paddy Soil.</title>
        <authorList>
            <person name="Ishii S."/>
            <person name="Ashida N."/>
            <person name="Ohno H."/>
            <person name="Otsuka S."/>
            <person name="Yokota A."/>
            <person name="Senoo K."/>
        </authorList>
    </citation>
    <scope>NUCLEOTIDE SEQUENCE [LARGE SCALE GENOMIC DNA]</scope>
    <source>
        <strain evidence="4 5">TSA66</strain>
    </source>
</reference>
<dbReference type="STRING" id="709839.TSA66_17955"/>
<dbReference type="PROSITE" id="PS51782">
    <property type="entry name" value="LYSM"/>
    <property type="match status" value="1"/>
</dbReference>
<dbReference type="SMART" id="SM00257">
    <property type="entry name" value="LysM"/>
    <property type="match status" value="1"/>
</dbReference>
<dbReference type="InterPro" id="IPR018392">
    <property type="entry name" value="LysM"/>
</dbReference>
<feature type="domain" description="LysM" evidence="3">
    <location>
        <begin position="202"/>
        <end position="257"/>
    </location>
</feature>
<feature type="region of interest" description="Disordered" evidence="1">
    <location>
        <begin position="720"/>
        <end position="889"/>
    </location>
</feature>
<dbReference type="Gene3D" id="1.20.58.2200">
    <property type="match status" value="1"/>
</dbReference>
<feature type="region of interest" description="Disordered" evidence="1">
    <location>
        <begin position="389"/>
        <end position="479"/>
    </location>
</feature>
<dbReference type="RefSeq" id="WP_040040934.1">
    <property type="nucleotide sequence ID" value="NZ_JWJG01000028.1"/>
</dbReference>
<proteinExistence type="predicted"/>
<keyword evidence="2" id="KW-0732">Signal</keyword>
<feature type="region of interest" description="Disordered" evidence="1">
    <location>
        <begin position="144"/>
        <end position="202"/>
    </location>
</feature>
<dbReference type="InterPro" id="IPR057840">
    <property type="entry name" value="FimV_N"/>
</dbReference>
<dbReference type="InterPro" id="IPR020011">
    <property type="entry name" value="FimV_C"/>
</dbReference>
<organism evidence="4 5">
    <name type="scientific">Noviherbaspirillum autotrophicum</name>
    <dbReference type="NCBI Taxonomy" id="709839"/>
    <lineage>
        <taxon>Bacteria</taxon>
        <taxon>Pseudomonadati</taxon>
        <taxon>Pseudomonadota</taxon>
        <taxon>Betaproteobacteria</taxon>
        <taxon>Burkholderiales</taxon>
        <taxon>Oxalobacteraceae</taxon>
        <taxon>Noviherbaspirillum</taxon>
    </lineage>
</organism>
<name>A0A0C2BLY0_9BURK</name>
<dbReference type="Pfam" id="PF01476">
    <property type="entry name" value="LysM"/>
    <property type="match status" value="1"/>
</dbReference>
<feature type="region of interest" description="Disordered" evidence="1">
    <location>
        <begin position="293"/>
        <end position="364"/>
    </location>
</feature>
<sequence length="958" mass="99978">MHATTRQKFGSLNLKTISAAVASALLFSNAYAAGMGKLTVLSSLGQPLRAEIELSTVAKDEAGALVAKLASPEAFRQAGVDYNSALSSLRFSVEQRGGRQFVYVTSTQPLNEPFVDMLLELGGPNGRLVREYTFLLDPPDMRAAQPAQVAPAPRAEQARANPPQPAVTQPPAAPAEKPVASKPQTAKAVKPAPQESREAGAAEYQVKNGDTLAKIASQYKSGGVSLDQMLVALYQANPDAFAGNNMNRLKAGQILTVPSADEAQRVGKSEARGIVVAQSADFHNYRSKLAGQVATAAPQKSGETKQSASGKITAKVEEKPTPASESKDKLKLSNSATSPAPDKAAGAASAEDKIAKEKAAAEASARIKELEKNVTDLQKVLEVKNKGLAEQQKQAEAAKSEAKPAAPAASTPAVAAPNDGKQEQPKTETQTAPAAASAPNAASPSASAPEASAPAASAPAASAPVVKKPKAVAPPPPPAPEPSFFDGLLDNPLVLPGLGALLVALGGLGIYSARRRKSKQFEDSIITDSSLKANSLFGSTGGQSVDTNNSVFNSSFSPSASQLDTNEVDPVAEADVYIAYGRDAQAEEILKEALRTQPDRHSVRVKLLEIYSNRKDLRAFEVLATELYGLTKGEGDEWAQAASMGAAIDPNNPLYAGGKVTVESDSAPAAGMVAPTQPLEDQGLATLLATTQPDAPSEEISSLETDTSYFNNSALGADAPLELPQETPEPELPTAKADSNDLDFDLDGLDLAKVPNTIPHPAPAEPSADLASIDFDFLDEPAKPVEAAPEPVPQSEPESLADLQLDPIPPIADLEFQAQEEAAAKDAPLELPSEESAALDIGIPNLPEVPAASHAQAEPESPAEPESLDFDLSGINLDLNPGESNAAPELAMESFDELPSLDLNTTSVDAEMATKLDLAIAYREIGDKEGARELLDEVMKGGSPEQSEKAKSLLLELA</sequence>
<feature type="compositionally biased region" description="Basic and acidic residues" evidence="1">
    <location>
        <begin position="350"/>
        <end position="364"/>
    </location>
</feature>
<dbReference type="Gene3D" id="3.10.350.10">
    <property type="entry name" value="LysM domain"/>
    <property type="match status" value="1"/>
</dbReference>
<protein>
    <submittedName>
        <fullName evidence="4">Pilus assembly protein FimV</fullName>
    </submittedName>
</protein>
<dbReference type="AlphaFoldDB" id="A0A0C2BLY0"/>
<feature type="compositionally biased region" description="Low complexity" evidence="1">
    <location>
        <begin position="403"/>
        <end position="416"/>
    </location>
</feature>
<feature type="compositionally biased region" description="Low complexity" evidence="1">
    <location>
        <begin position="144"/>
        <end position="170"/>
    </location>
</feature>
<feature type="signal peptide" evidence="2">
    <location>
        <begin position="1"/>
        <end position="32"/>
    </location>
</feature>
<accession>A0A0C2BLY0</accession>
<gene>
    <name evidence="4" type="ORF">TSA66_17955</name>
</gene>
<feature type="compositionally biased region" description="Low complexity" evidence="1">
    <location>
        <begin position="432"/>
        <end position="466"/>
    </location>
</feature>
<dbReference type="InterPro" id="IPR038440">
    <property type="entry name" value="FimV_C_sf"/>
</dbReference>
<dbReference type="EMBL" id="JWJG01000028">
    <property type="protein sequence ID" value="KIF82260.1"/>
    <property type="molecule type" value="Genomic_DNA"/>
</dbReference>
<feature type="region of interest" description="Disordered" evidence="1">
    <location>
        <begin position="938"/>
        <end position="958"/>
    </location>
</feature>
<feature type="compositionally biased region" description="Low complexity" evidence="1">
    <location>
        <begin position="336"/>
        <end position="349"/>
    </location>
</feature>
<feature type="compositionally biased region" description="Low complexity" evidence="1">
    <location>
        <begin position="850"/>
        <end position="860"/>
    </location>
</feature>
<evidence type="ECO:0000256" key="1">
    <source>
        <dbReference type="SAM" id="MobiDB-lite"/>
    </source>
</evidence>
<dbReference type="InterPro" id="IPR036779">
    <property type="entry name" value="LysM_dom_sf"/>
</dbReference>
<feature type="compositionally biased region" description="Low complexity" evidence="1">
    <location>
        <begin position="784"/>
        <end position="798"/>
    </location>
</feature>
<evidence type="ECO:0000313" key="4">
    <source>
        <dbReference type="EMBL" id="KIF82260.1"/>
    </source>
</evidence>
<evidence type="ECO:0000259" key="3">
    <source>
        <dbReference type="PROSITE" id="PS51782"/>
    </source>
</evidence>
<feature type="chain" id="PRO_5002158616" evidence="2">
    <location>
        <begin position="33"/>
        <end position="958"/>
    </location>
</feature>